<dbReference type="EMBL" id="FZNS01000001">
    <property type="protein sequence ID" value="SNR29201.1"/>
    <property type="molecule type" value="Genomic_DNA"/>
</dbReference>
<gene>
    <name evidence="1" type="ORF">SAMN06269173_101105</name>
</gene>
<protein>
    <recommendedName>
        <fullName evidence="3">Lipoprotein</fullName>
    </recommendedName>
</protein>
<accession>A0A238V4T8</accession>
<keyword evidence="2" id="KW-1185">Reference proteome</keyword>
<evidence type="ECO:0000313" key="1">
    <source>
        <dbReference type="EMBL" id="SNR29201.1"/>
    </source>
</evidence>
<organism evidence="1 2">
    <name type="scientific">Hymenobacter mucosus</name>
    <dbReference type="NCBI Taxonomy" id="1411120"/>
    <lineage>
        <taxon>Bacteria</taxon>
        <taxon>Pseudomonadati</taxon>
        <taxon>Bacteroidota</taxon>
        <taxon>Cytophagia</taxon>
        <taxon>Cytophagales</taxon>
        <taxon>Hymenobacteraceae</taxon>
        <taxon>Hymenobacter</taxon>
    </lineage>
</organism>
<evidence type="ECO:0000313" key="2">
    <source>
        <dbReference type="Proteomes" id="UP000198310"/>
    </source>
</evidence>
<name>A0A238V4T8_9BACT</name>
<sequence length="119" mass="13354">MKTRFFAGLLLLSFTSCQKDTIRDDNSVCASTSTVRKVTDLAGIIQFNQTEQRFAISRYVPGTIDAVDIGIVCELPKNLQQEGVRVQFSGTYREYTGKAKPQIGGQKYYYLELTEVKAN</sequence>
<dbReference type="Proteomes" id="UP000198310">
    <property type="component" value="Unassembled WGS sequence"/>
</dbReference>
<dbReference type="PROSITE" id="PS51257">
    <property type="entry name" value="PROKAR_LIPOPROTEIN"/>
    <property type="match status" value="1"/>
</dbReference>
<dbReference type="AlphaFoldDB" id="A0A238V4T8"/>
<dbReference type="RefSeq" id="WP_045688119.1">
    <property type="nucleotide sequence ID" value="NZ_FZNS01000001.1"/>
</dbReference>
<reference evidence="2" key="1">
    <citation type="submission" date="2017-06" db="EMBL/GenBank/DDBJ databases">
        <authorList>
            <person name="Varghese N."/>
            <person name="Submissions S."/>
        </authorList>
    </citation>
    <scope>NUCLEOTIDE SEQUENCE [LARGE SCALE GENOMIC DNA]</scope>
    <source>
        <strain evidence="2">DSM 28041</strain>
    </source>
</reference>
<evidence type="ECO:0008006" key="3">
    <source>
        <dbReference type="Google" id="ProtNLM"/>
    </source>
</evidence>
<proteinExistence type="predicted"/>